<dbReference type="Pfam" id="PF06985">
    <property type="entry name" value="HET"/>
    <property type="match status" value="1"/>
</dbReference>
<evidence type="ECO:0000259" key="3">
    <source>
        <dbReference type="Pfam" id="PF24883"/>
    </source>
</evidence>
<accession>A0ABP0CNB4</accession>
<organism evidence="4 5">
    <name type="scientific">Sporothrix bragantina</name>
    <dbReference type="NCBI Taxonomy" id="671064"/>
    <lineage>
        <taxon>Eukaryota</taxon>
        <taxon>Fungi</taxon>
        <taxon>Dikarya</taxon>
        <taxon>Ascomycota</taxon>
        <taxon>Pezizomycotina</taxon>
        <taxon>Sordariomycetes</taxon>
        <taxon>Sordariomycetidae</taxon>
        <taxon>Ophiostomatales</taxon>
        <taxon>Ophiostomataceae</taxon>
        <taxon>Sporothrix</taxon>
    </lineage>
</organism>
<evidence type="ECO:0008006" key="6">
    <source>
        <dbReference type="Google" id="ProtNLM"/>
    </source>
</evidence>
<name>A0ABP0CNB4_9PEZI</name>
<evidence type="ECO:0000313" key="5">
    <source>
        <dbReference type="Proteomes" id="UP001642406"/>
    </source>
</evidence>
<feature type="domain" description="Nephrocystin 3-like N-terminal" evidence="3">
    <location>
        <begin position="267"/>
        <end position="362"/>
    </location>
</feature>
<dbReference type="Pfam" id="PF24883">
    <property type="entry name" value="NPHP3_N"/>
    <property type="match status" value="1"/>
</dbReference>
<dbReference type="InterPro" id="IPR010730">
    <property type="entry name" value="HET"/>
</dbReference>
<reference evidence="4 5" key="1">
    <citation type="submission" date="2024-01" db="EMBL/GenBank/DDBJ databases">
        <authorList>
            <person name="Allen C."/>
            <person name="Tagirdzhanova G."/>
        </authorList>
    </citation>
    <scope>NUCLEOTIDE SEQUENCE [LARGE SCALE GENOMIC DNA]</scope>
</reference>
<dbReference type="EMBL" id="CAWUHC010000114">
    <property type="protein sequence ID" value="CAK7233328.1"/>
    <property type="molecule type" value="Genomic_DNA"/>
</dbReference>
<dbReference type="InterPro" id="IPR056884">
    <property type="entry name" value="NPHP3-like_N"/>
</dbReference>
<gene>
    <name evidence="4" type="ORF">SBRCBS47491_008571</name>
</gene>
<keyword evidence="5" id="KW-1185">Reference proteome</keyword>
<proteinExistence type="predicted"/>
<feature type="domain" description="Heterokaryon incompatibility" evidence="2">
    <location>
        <begin position="23"/>
        <end position="116"/>
    </location>
</feature>
<evidence type="ECO:0000256" key="1">
    <source>
        <dbReference type="ARBA" id="ARBA00022737"/>
    </source>
</evidence>
<evidence type="ECO:0000259" key="2">
    <source>
        <dbReference type="Pfam" id="PF06985"/>
    </source>
</evidence>
<dbReference type="PANTHER" id="PTHR10622:SF10">
    <property type="entry name" value="HET DOMAIN-CONTAINING PROTEIN"/>
    <property type="match status" value="1"/>
</dbReference>
<dbReference type="Proteomes" id="UP001642406">
    <property type="component" value="Unassembled WGS sequence"/>
</dbReference>
<keyword evidence="1" id="KW-0677">Repeat</keyword>
<sequence>MHLLYYNNGNIELKQNITNIPDYAILSHTWGDDVHEVSFDDMTQDSQVRAKSKAGFQKVLFCVTRAKQDGLDYSWIDTCCIHKADFTELSEAINSMFQWYKHAKRCYVYLSDVSVSSYDIILPERVWEKEFRKSRWFSRGWTLQELVAPSSVQFFTEEGRYLGDKHSLRKPIHEVTGIPYDALANCDLSRFTKDERFSWAKWRDTKKDEDIVYCLFGIFDVSMPLIYGEGREKAFRRLRKEIGETSSPPDSLDIKCLQDLPTVAQLNHAADVLRGLIFMLVKQKPALVSYVRDKYDDVGKRVFEDSNSWEALSKIFTNMLSDERLAGAILLVDALDECTSDRSKLLALISQPSRAKWIVSSRNWPAIVEGLASVQQQVQLRLELNKDSVSTAVDAYIRHKVDQLAVQKLYDKDTKSAVHQHLAANAEGTFLWVALVCRALADPKMRKRHARDTVKTFPPGLPALYHCMIEAIQDSQDADVCWDILAIASTVYRPIAVDELRVLSTLLDNLDAKDLEEVIQSCGSFLTLREGILYFIHQSAKEHLVTQAADKVFPSGISSRHYVIFSQSLTALSDKLRRDMYGINDPGRSIDDVLRPDPDPLASIRYSCLFWADHLEESSGPPVSDALQDGGMVHRFFQTKYLYWLEALSLLRSMSKGVISIKQLDNS</sequence>
<comment type="caution">
    <text evidence="4">The sequence shown here is derived from an EMBL/GenBank/DDBJ whole genome shotgun (WGS) entry which is preliminary data.</text>
</comment>
<protein>
    <recommendedName>
        <fullName evidence="6">Heterokaryon incompatibility domain-containing protein</fullName>
    </recommendedName>
</protein>
<evidence type="ECO:0000313" key="4">
    <source>
        <dbReference type="EMBL" id="CAK7233328.1"/>
    </source>
</evidence>
<dbReference type="PANTHER" id="PTHR10622">
    <property type="entry name" value="HET DOMAIN-CONTAINING PROTEIN"/>
    <property type="match status" value="1"/>
</dbReference>